<evidence type="ECO:0000313" key="1">
    <source>
        <dbReference type="EMBL" id="QIS18197.1"/>
    </source>
</evidence>
<organism evidence="1 2">
    <name type="scientific">Nocardia terpenica</name>
    <dbReference type="NCBI Taxonomy" id="455432"/>
    <lineage>
        <taxon>Bacteria</taxon>
        <taxon>Bacillati</taxon>
        <taxon>Actinomycetota</taxon>
        <taxon>Actinomycetes</taxon>
        <taxon>Mycobacteriales</taxon>
        <taxon>Nocardiaceae</taxon>
        <taxon>Nocardia</taxon>
    </lineage>
</organism>
<sequence>MRPPERIADPVGYALGIADGLRAAALVVPDEAHVDHNPARICTAFDLATLRPPTLRPRGGLPKSIVPRTAPMHDCTWEPEQLSWDAARLLWTIHRECLPGCRAQLAASAALSATEEAE</sequence>
<evidence type="ECO:0000313" key="2">
    <source>
        <dbReference type="Proteomes" id="UP000500953"/>
    </source>
</evidence>
<name>A0A6G9YYJ6_9NOCA</name>
<dbReference type="AlphaFoldDB" id="A0A6G9YYJ6"/>
<accession>A0A6G9YYJ6</accession>
<gene>
    <name evidence="1" type="ORF">F6W96_07680</name>
</gene>
<proteinExistence type="predicted"/>
<reference evidence="1 2" key="1">
    <citation type="journal article" date="2019" name="ACS Chem. Biol.">
        <title>Identification and Mobilization of a Cryptic Antibiotic Biosynthesis Gene Locus from a Human-Pathogenic Nocardia Isolate.</title>
        <authorList>
            <person name="Herisse M."/>
            <person name="Ishida K."/>
            <person name="Porter J.L."/>
            <person name="Howden B."/>
            <person name="Hertweck C."/>
            <person name="Stinear T.P."/>
            <person name="Pidot S.J."/>
        </authorList>
    </citation>
    <scope>NUCLEOTIDE SEQUENCE [LARGE SCALE GENOMIC DNA]</scope>
    <source>
        <strain evidence="1 2">AUSMDU00012715</strain>
    </source>
</reference>
<dbReference type="RefSeq" id="WP_167485517.1">
    <property type="nucleotide sequence ID" value="NZ_CP046173.1"/>
</dbReference>
<dbReference type="EMBL" id="CP046173">
    <property type="protein sequence ID" value="QIS18197.1"/>
    <property type="molecule type" value="Genomic_DNA"/>
</dbReference>
<dbReference type="Proteomes" id="UP000500953">
    <property type="component" value="Chromosome"/>
</dbReference>
<protein>
    <submittedName>
        <fullName evidence="1">Uncharacterized protein</fullName>
    </submittedName>
</protein>